<dbReference type="InterPro" id="IPR001789">
    <property type="entry name" value="Sig_transdc_resp-reg_receiver"/>
</dbReference>
<feature type="domain" description="Response regulatory" evidence="8">
    <location>
        <begin position="15"/>
        <end position="129"/>
    </location>
</feature>
<feature type="domain" description="OmpR/PhoB-type" evidence="9">
    <location>
        <begin position="137"/>
        <end position="231"/>
    </location>
</feature>
<comment type="caution">
    <text evidence="10">The sequence shown here is derived from an EMBL/GenBank/DDBJ whole genome shotgun (WGS) entry which is preliminary data.</text>
</comment>
<evidence type="ECO:0000256" key="3">
    <source>
        <dbReference type="ARBA" id="ARBA00023015"/>
    </source>
</evidence>
<dbReference type="GO" id="GO:0006355">
    <property type="term" value="P:regulation of DNA-templated transcription"/>
    <property type="evidence" value="ECO:0007669"/>
    <property type="project" value="InterPro"/>
</dbReference>
<organism evidence="10 11">
    <name type="scientific">Nocardiopsis metallicus</name>
    <dbReference type="NCBI Taxonomy" id="179819"/>
    <lineage>
        <taxon>Bacteria</taxon>
        <taxon>Bacillati</taxon>
        <taxon>Actinomycetota</taxon>
        <taxon>Actinomycetes</taxon>
        <taxon>Streptosporangiales</taxon>
        <taxon>Nocardiopsidaceae</taxon>
        <taxon>Nocardiopsis</taxon>
    </lineage>
</organism>
<dbReference type="InterPro" id="IPR001867">
    <property type="entry name" value="OmpR/PhoB-type_DNA-bd"/>
</dbReference>
<evidence type="ECO:0000256" key="5">
    <source>
        <dbReference type="ARBA" id="ARBA00023163"/>
    </source>
</evidence>
<dbReference type="Gene3D" id="3.40.50.2300">
    <property type="match status" value="1"/>
</dbReference>
<dbReference type="GO" id="GO:0005829">
    <property type="term" value="C:cytosol"/>
    <property type="evidence" value="ECO:0007669"/>
    <property type="project" value="TreeGrafter"/>
</dbReference>
<dbReference type="Gene3D" id="6.10.250.690">
    <property type="match status" value="1"/>
</dbReference>
<evidence type="ECO:0000259" key="8">
    <source>
        <dbReference type="PROSITE" id="PS50110"/>
    </source>
</evidence>
<keyword evidence="2" id="KW-0902">Two-component regulatory system</keyword>
<evidence type="ECO:0000259" key="9">
    <source>
        <dbReference type="PROSITE" id="PS51755"/>
    </source>
</evidence>
<evidence type="ECO:0000256" key="2">
    <source>
        <dbReference type="ARBA" id="ARBA00023012"/>
    </source>
</evidence>
<dbReference type="Pfam" id="PF00486">
    <property type="entry name" value="Trans_reg_C"/>
    <property type="match status" value="1"/>
</dbReference>
<keyword evidence="3" id="KW-0805">Transcription regulation</keyword>
<dbReference type="Pfam" id="PF00072">
    <property type="entry name" value="Response_reg"/>
    <property type="match status" value="1"/>
</dbReference>
<gene>
    <name evidence="10" type="ORF">HNR07_000630</name>
</gene>
<keyword evidence="4 7" id="KW-0238">DNA-binding</keyword>
<accession>A0A840W2I4</accession>
<evidence type="ECO:0000313" key="10">
    <source>
        <dbReference type="EMBL" id="MBB5489493.1"/>
    </source>
</evidence>
<feature type="DNA-binding region" description="OmpR/PhoB-type" evidence="7">
    <location>
        <begin position="137"/>
        <end position="231"/>
    </location>
</feature>
<keyword evidence="11" id="KW-1185">Reference proteome</keyword>
<dbReference type="SMART" id="SM00862">
    <property type="entry name" value="Trans_reg_C"/>
    <property type="match status" value="1"/>
</dbReference>
<reference evidence="10 11" key="1">
    <citation type="submission" date="2020-08" db="EMBL/GenBank/DDBJ databases">
        <title>Sequencing the genomes of 1000 actinobacteria strains.</title>
        <authorList>
            <person name="Klenk H.-P."/>
        </authorList>
    </citation>
    <scope>NUCLEOTIDE SEQUENCE [LARGE SCALE GENOMIC DNA]</scope>
    <source>
        <strain evidence="10 11">DSM 44598</strain>
    </source>
</reference>
<dbReference type="InterPro" id="IPR036388">
    <property type="entry name" value="WH-like_DNA-bd_sf"/>
</dbReference>
<feature type="modified residue" description="4-aspartylphosphate" evidence="6">
    <location>
        <position position="64"/>
    </location>
</feature>
<dbReference type="GO" id="GO:0032993">
    <property type="term" value="C:protein-DNA complex"/>
    <property type="evidence" value="ECO:0007669"/>
    <property type="project" value="TreeGrafter"/>
</dbReference>
<dbReference type="PROSITE" id="PS51755">
    <property type="entry name" value="OMPR_PHOB"/>
    <property type="match status" value="1"/>
</dbReference>
<dbReference type="PANTHER" id="PTHR48111:SF38">
    <property type="entry name" value="TWO-COMPONENT RESPONSE REGULATOR"/>
    <property type="match status" value="1"/>
</dbReference>
<evidence type="ECO:0000313" key="11">
    <source>
        <dbReference type="Proteomes" id="UP000579647"/>
    </source>
</evidence>
<dbReference type="Proteomes" id="UP000579647">
    <property type="component" value="Unassembled WGS sequence"/>
</dbReference>
<evidence type="ECO:0000256" key="1">
    <source>
        <dbReference type="ARBA" id="ARBA00022553"/>
    </source>
</evidence>
<dbReference type="FunFam" id="1.10.10.10:FF:000005">
    <property type="entry name" value="Two-component system response regulator"/>
    <property type="match status" value="1"/>
</dbReference>
<dbReference type="EMBL" id="JACHDO010000001">
    <property type="protein sequence ID" value="MBB5489493.1"/>
    <property type="molecule type" value="Genomic_DNA"/>
</dbReference>
<protein>
    <submittedName>
        <fullName evidence="10">DNA-binding response OmpR family regulator</fullName>
    </submittedName>
</protein>
<evidence type="ECO:0000256" key="4">
    <source>
        <dbReference type="ARBA" id="ARBA00023125"/>
    </source>
</evidence>
<dbReference type="SUPFAM" id="SSF52172">
    <property type="entry name" value="CheY-like"/>
    <property type="match status" value="1"/>
</dbReference>
<dbReference type="PANTHER" id="PTHR48111">
    <property type="entry name" value="REGULATOR OF RPOS"/>
    <property type="match status" value="1"/>
</dbReference>
<dbReference type="AlphaFoldDB" id="A0A840W2I4"/>
<evidence type="ECO:0000256" key="7">
    <source>
        <dbReference type="PROSITE-ProRule" id="PRU01091"/>
    </source>
</evidence>
<dbReference type="InterPro" id="IPR039420">
    <property type="entry name" value="WalR-like"/>
</dbReference>
<proteinExistence type="predicted"/>
<dbReference type="GO" id="GO:0000976">
    <property type="term" value="F:transcription cis-regulatory region binding"/>
    <property type="evidence" value="ECO:0007669"/>
    <property type="project" value="TreeGrafter"/>
</dbReference>
<dbReference type="PROSITE" id="PS50110">
    <property type="entry name" value="RESPONSE_REGULATORY"/>
    <property type="match status" value="1"/>
</dbReference>
<dbReference type="InterPro" id="IPR011006">
    <property type="entry name" value="CheY-like_superfamily"/>
</dbReference>
<dbReference type="Gene3D" id="1.10.10.10">
    <property type="entry name" value="Winged helix-like DNA-binding domain superfamily/Winged helix DNA-binding domain"/>
    <property type="match status" value="1"/>
</dbReference>
<dbReference type="GO" id="GO:0000156">
    <property type="term" value="F:phosphorelay response regulator activity"/>
    <property type="evidence" value="ECO:0007669"/>
    <property type="project" value="TreeGrafter"/>
</dbReference>
<keyword evidence="1 6" id="KW-0597">Phosphoprotein</keyword>
<dbReference type="SMART" id="SM00448">
    <property type="entry name" value="REC"/>
    <property type="match status" value="1"/>
</dbReference>
<keyword evidence="5" id="KW-0804">Transcription</keyword>
<dbReference type="CDD" id="cd00383">
    <property type="entry name" value="trans_reg_C"/>
    <property type="match status" value="1"/>
</dbReference>
<name>A0A840W2I4_9ACTN</name>
<evidence type="ECO:0000256" key="6">
    <source>
        <dbReference type="PROSITE-ProRule" id="PRU00169"/>
    </source>
</evidence>
<sequence length="234" mass="25194">MLERSKETGGHGAVAILVVEDEEGIVSFVRRGLENAGYRVVVSADGVDGLVMALSDDVDLVVLDLGLPGLSGEEVLRRLRLRRPSVPVIVLTAKDAVDDRIANLDAGADDYMVKPFSVRELLARIRARLRTSGHERGDTLSAGGLTLDLSGHTAFVDGATIALSAREFALLSVLLNHPGQVFSQAQLLDLVWGYDFDGASNVVEVYVSQLRRKLGAERIQTVRGVGYRLSGSDQ</sequence>